<comment type="caution">
    <text evidence="2">The sequence shown here is derived from an EMBL/GenBank/DDBJ whole genome shotgun (WGS) entry which is preliminary data.</text>
</comment>
<accession>A0A853ZNG1</accession>
<dbReference type="Proteomes" id="UP000185990">
    <property type="component" value="Unassembled WGS sequence"/>
</dbReference>
<gene>
    <name evidence="2" type="ORF">BOH74_20840</name>
</gene>
<feature type="domain" description="Minor tail T" evidence="1">
    <location>
        <begin position="19"/>
        <end position="84"/>
    </location>
</feature>
<evidence type="ECO:0000313" key="3">
    <source>
        <dbReference type="Proteomes" id="UP000185990"/>
    </source>
</evidence>
<evidence type="ECO:0000313" key="2">
    <source>
        <dbReference type="EMBL" id="OKA18214.1"/>
    </source>
</evidence>
<sequence>MALALRLGMTLHDLREQMSAEELMLWMAYDRQSPIGDIRGDIQASIIAASTLQAQGAKVTTSDMMPQWAPEKVLPMDKELEAAEGEASFRAYLEKNSCAAACADLQK</sequence>
<reference evidence="2 3" key="1">
    <citation type="submission" date="2016-11" db="EMBL/GenBank/DDBJ databases">
        <title>Draft genome of Pseudomonas versuta A4R1.12.</title>
        <authorList>
            <person name="See-Too W.-S."/>
        </authorList>
    </citation>
    <scope>NUCLEOTIDE SEQUENCE [LARGE SCALE GENOMIC DNA]</scope>
    <source>
        <strain evidence="2 3">A4R1.12</strain>
    </source>
</reference>
<dbReference type="AlphaFoldDB" id="A0A853ZNG1"/>
<evidence type="ECO:0000259" key="1">
    <source>
        <dbReference type="Pfam" id="PF06223"/>
    </source>
</evidence>
<proteinExistence type="predicted"/>
<dbReference type="EMBL" id="MPJD01000040">
    <property type="protein sequence ID" value="OKA18214.1"/>
    <property type="molecule type" value="Genomic_DNA"/>
</dbReference>
<name>A0A853ZNG1_9PSED</name>
<protein>
    <recommendedName>
        <fullName evidence="1">Minor tail T domain-containing protein</fullName>
    </recommendedName>
</protein>
<dbReference type="InterPro" id="IPR009350">
    <property type="entry name" value="Phage_tail_T"/>
</dbReference>
<organism evidence="2 3">
    <name type="scientific">Pseudomonas versuta</name>
    <dbReference type="NCBI Taxonomy" id="1788301"/>
    <lineage>
        <taxon>Bacteria</taxon>
        <taxon>Pseudomonadati</taxon>
        <taxon>Pseudomonadota</taxon>
        <taxon>Gammaproteobacteria</taxon>
        <taxon>Pseudomonadales</taxon>
        <taxon>Pseudomonadaceae</taxon>
        <taxon>Pseudomonas</taxon>
    </lineage>
</organism>
<dbReference type="Pfam" id="PF06223">
    <property type="entry name" value="Phage_tail_T"/>
    <property type="match status" value="1"/>
</dbReference>